<organism evidence="1 2">
    <name type="scientific">Clostridium manihotivorum</name>
    <dbReference type="NCBI Taxonomy" id="2320868"/>
    <lineage>
        <taxon>Bacteria</taxon>
        <taxon>Bacillati</taxon>
        <taxon>Bacillota</taxon>
        <taxon>Clostridia</taxon>
        <taxon>Eubacteriales</taxon>
        <taxon>Clostridiaceae</taxon>
        <taxon>Clostridium</taxon>
    </lineage>
</organism>
<dbReference type="Proteomes" id="UP000286268">
    <property type="component" value="Chromosome"/>
</dbReference>
<reference evidence="1 2" key="1">
    <citation type="submission" date="2018-01" db="EMBL/GenBank/DDBJ databases">
        <title>Genome Sequencing and Assembly of Anaerobacter polyendosporus strain CT4.</title>
        <authorList>
            <person name="Tachaapaikoon C."/>
            <person name="Sutheeworapong S."/>
            <person name="Jenjaroenpun P."/>
            <person name="Wongsurawat T."/>
            <person name="Nookeaw I."/>
            <person name="Cheawchanlertfa P."/>
            <person name="Kosugi A."/>
            <person name="Cheevadhanarak S."/>
            <person name="Ratanakhanokchai K."/>
        </authorList>
    </citation>
    <scope>NUCLEOTIDE SEQUENCE [LARGE SCALE GENOMIC DNA]</scope>
    <source>
        <strain evidence="1 2">CT4</strain>
    </source>
</reference>
<name>A0A3R5U938_9CLOT</name>
<dbReference type="AlphaFoldDB" id="A0A3R5U938"/>
<sequence>MKRLPFQVPTSYYEEAIIKIDEEICGLIKLRKEISDNNPGFPHLEYISDWSKKFDMSEEFLKEIFRVLYHEKIYKPLVEPQGFQKHVPVFKSILVGNRIFTITFMKQYKNASVLVLNIDWNGEKRSTMNQHTYFELFIGPQYECRMDNGCGGEDYSSHSFVISPVLPEDFSGIDLIFTEHEYGSREDSIGDKILIHLD</sequence>
<keyword evidence="2" id="KW-1185">Reference proteome</keyword>
<dbReference type="KEGG" id="cmah:C1I91_12830"/>
<accession>A0A3R5U938</accession>
<dbReference type="EMBL" id="CP025746">
    <property type="protein sequence ID" value="QAA32452.1"/>
    <property type="molecule type" value="Genomic_DNA"/>
</dbReference>
<dbReference type="OrthoDB" id="1797229at2"/>
<evidence type="ECO:0000313" key="2">
    <source>
        <dbReference type="Proteomes" id="UP000286268"/>
    </source>
</evidence>
<protein>
    <submittedName>
        <fullName evidence="1">Uncharacterized protein</fullName>
    </submittedName>
</protein>
<evidence type="ECO:0000313" key="1">
    <source>
        <dbReference type="EMBL" id="QAA32452.1"/>
    </source>
</evidence>
<gene>
    <name evidence="1" type="ORF">C1I91_12830</name>
</gene>
<proteinExistence type="predicted"/>
<dbReference type="RefSeq" id="WP_128213240.1">
    <property type="nucleotide sequence ID" value="NZ_CP025746.1"/>
</dbReference>